<keyword evidence="1" id="KW-0472">Membrane</keyword>
<accession>A0A841DGE5</accession>
<keyword evidence="1" id="KW-0812">Transmembrane</keyword>
<keyword evidence="1" id="KW-1133">Transmembrane helix</keyword>
<feature type="transmembrane region" description="Helical" evidence="1">
    <location>
        <begin position="12"/>
        <end position="30"/>
    </location>
</feature>
<organism evidence="2 3">
    <name type="scientific">Planomonospora venezuelensis</name>
    <dbReference type="NCBI Taxonomy" id="1999"/>
    <lineage>
        <taxon>Bacteria</taxon>
        <taxon>Bacillati</taxon>
        <taxon>Actinomycetota</taxon>
        <taxon>Actinomycetes</taxon>
        <taxon>Streptosporangiales</taxon>
        <taxon>Streptosporangiaceae</taxon>
        <taxon>Planomonospora</taxon>
    </lineage>
</organism>
<dbReference type="RefSeq" id="WP_184947901.1">
    <property type="nucleotide sequence ID" value="NZ_BAAAWZ010000004.1"/>
</dbReference>
<evidence type="ECO:0000256" key="1">
    <source>
        <dbReference type="SAM" id="Phobius"/>
    </source>
</evidence>
<reference evidence="2 3" key="1">
    <citation type="submission" date="2020-08" db="EMBL/GenBank/DDBJ databases">
        <title>Genomic Encyclopedia of Type Strains, Phase III (KMG-III): the genomes of soil and plant-associated and newly described type strains.</title>
        <authorList>
            <person name="Whitman W."/>
        </authorList>
    </citation>
    <scope>NUCLEOTIDE SEQUENCE [LARGE SCALE GENOMIC DNA]</scope>
    <source>
        <strain evidence="2 3">CECT 3303</strain>
    </source>
</reference>
<sequence>MIRAIARVRGLPVALVACAYAAAVLTLTWLTQDGHLGDAMYGVLSMVVMAFPLSIVGDSVYDAVIGRRHDDPSYGRQYVEMGWPGIAMALVLVLLLTWRRTRLAGQVAGWALTAVVLLTGVGMVFGWAPRRPYGWPFLVYGLIMAIGLIAVRRSAPKDTGTEKA</sequence>
<keyword evidence="3" id="KW-1185">Reference proteome</keyword>
<feature type="transmembrane region" description="Helical" evidence="1">
    <location>
        <begin position="107"/>
        <end position="127"/>
    </location>
</feature>
<feature type="transmembrane region" description="Helical" evidence="1">
    <location>
        <begin position="81"/>
        <end position="98"/>
    </location>
</feature>
<feature type="transmembrane region" description="Helical" evidence="1">
    <location>
        <begin position="42"/>
        <end position="61"/>
    </location>
</feature>
<evidence type="ECO:0000313" key="3">
    <source>
        <dbReference type="Proteomes" id="UP000562352"/>
    </source>
</evidence>
<protein>
    <submittedName>
        <fullName evidence="2">Uncharacterized protein</fullName>
    </submittedName>
</protein>
<dbReference type="EMBL" id="JACHJJ010000030">
    <property type="protein sequence ID" value="MBB5967165.1"/>
    <property type="molecule type" value="Genomic_DNA"/>
</dbReference>
<gene>
    <name evidence="2" type="ORF">FHS22_006467</name>
</gene>
<name>A0A841DGE5_PLAVE</name>
<evidence type="ECO:0000313" key="2">
    <source>
        <dbReference type="EMBL" id="MBB5967165.1"/>
    </source>
</evidence>
<comment type="caution">
    <text evidence="2">The sequence shown here is derived from an EMBL/GenBank/DDBJ whole genome shotgun (WGS) entry which is preliminary data.</text>
</comment>
<dbReference type="Proteomes" id="UP000562352">
    <property type="component" value="Unassembled WGS sequence"/>
</dbReference>
<proteinExistence type="predicted"/>
<feature type="transmembrane region" description="Helical" evidence="1">
    <location>
        <begin position="133"/>
        <end position="151"/>
    </location>
</feature>
<dbReference type="AlphaFoldDB" id="A0A841DGE5"/>